<dbReference type="SUPFAM" id="SSF55073">
    <property type="entry name" value="Nucleotide cyclase"/>
    <property type="match status" value="1"/>
</dbReference>
<dbReference type="CDD" id="cd01949">
    <property type="entry name" value="GGDEF"/>
    <property type="match status" value="1"/>
</dbReference>
<evidence type="ECO:0000259" key="3">
    <source>
        <dbReference type="PROSITE" id="PS50112"/>
    </source>
</evidence>
<evidence type="ECO:0000256" key="2">
    <source>
        <dbReference type="SAM" id="Phobius"/>
    </source>
</evidence>
<dbReference type="GO" id="GO:0007165">
    <property type="term" value="P:signal transduction"/>
    <property type="evidence" value="ECO:0007669"/>
    <property type="project" value="InterPro"/>
</dbReference>
<dbReference type="PANTHER" id="PTHR44757">
    <property type="entry name" value="DIGUANYLATE CYCLASE DGCP"/>
    <property type="match status" value="1"/>
</dbReference>
<dbReference type="InterPro" id="IPR035919">
    <property type="entry name" value="EAL_sf"/>
</dbReference>
<dbReference type="Pfam" id="PF00990">
    <property type="entry name" value="GGDEF"/>
    <property type="match status" value="1"/>
</dbReference>
<dbReference type="SMART" id="SM00267">
    <property type="entry name" value="GGDEF"/>
    <property type="match status" value="1"/>
</dbReference>
<dbReference type="InterPro" id="IPR029787">
    <property type="entry name" value="Nucleotide_cyclase"/>
</dbReference>
<accession>A0A2S0VM10</accession>
<dbReference type="Gene3D" id="3.30.450.20">
    <property type="entry name" value="PAS domain"/>
    <property type="match status" value="1"/>
</dbReference>
<dbReference type="KEGG" id="cate:C2869_01695"/>
<dbReference type="PANTHER" id="PTHR44757:SF4">
    <property type="entry name" value="DIGUANYLATE CYCLASE DGCE-RELATED"/>
    <property type="match status" value="1"/>
</dbReference>
<dbReference type="Gene3D" id="6.10.340.10">
    <property type="match status" value="1"/>
</dbReference>
<feature type="domain" description="PAS" evidence="3">
    <location>
        <begin position="299"/>
        <end position="372"/>
    </location>
</feature>
<dbReference type="CDD" id="cd01948">
    <property type="entry name" value="EAL"/>
    <property type="match status" value="1"/>
</dbReference>
<dbReference type="InterPro" id="IPR043128">
    <property type="entry name" value="Rev_trsase/Diguanyl_cyclase"/>
</dbReference>
<dbReference type="PROSITE" id="PS50883">
    <property type="entry name" value="EAL"/>
    <property type="match status" value="1"/>
</dbReference>
<keyword evidence="2" id="KW-1133">Transmembrane helix</keyword>
<dbReference type="InterPro" id="IPR001633">
    <property type="entry name" value="EAL_dom"/>
</dbReference>
<dbReference type="SUPFAM" id="SSF55785">
    <property type="entry name" value="PYP-like sensor domain (PAS domain)"/>
    <property type="match status" value="1"/>
</dbReference>
<dbReference type="PROSITE" id="PS50112">
    <property type="entry name" value="PAS"/>
    <property type="match status" value="1"/>
</dbReference>
<feature type="domain" description="EAL" evidence="4">
    <location>
        <begin position="605"/>
        <end position="860"/>
    </location>
</feature>
<dbReference type="InterPro" id="IPR000014">
    <property type="entry name" value="PAS"/>
</dbReference>
<evidence type="ECO:0000313" key="8">
    <source>
        <dbReference type="Proteomes" id="UP000244441"/>
    </source>
</evidence>
<dbReference type="PROSITE" id="PS50887">
    <property type="entry name" value="GGDEF"/>
    <property type="match status" value="1"/>
</dbReference>
<dbReference type="SMART" id="SM00052">
    <property type="entry name" value="EAL"/>
    <property type="match status" value="1"/>
</dbReference>
<proteinExistence type="predicted"/>
<dbReference type="CDD" id="cd00130">
    <property type="entry name" value="PAS"/>
    <property type="match status" value="1"/>
</dbReference>
<dbReference type="NCBIfam" id="TIGR00254">
    <property type="entry name" value="GGDEF"/>
    <property type="match status" value="1"/>
</dbReference>
<feature type="domain" description="HAMP" evidence="5">
    <location>
        <begin position="248"/>
        <end position="301"/>
    </location>
</feature>
<dbReference type="RefSeq" id="WP_108601312.1">
    <property type="nucleotide sequence ID" value="NZ_CP026604.1"/>
</dbReference>
<dbReference type="EMBL" id="CP026604">
    <property type="protein sequence ID" value="AWB65235.1"/>
    <property type="molecule type" value="Genomic_DNA"/>
</dbReference>
<dbReference type="Gene3D" id="3.30.70.270">
    <property type="match status" value="1"/>
</dbReference>
<feature type="transmembrane region" description="Helical" evidence="2">
    <location>
        <begin position="224"/>
        <end position="246"/>
    </location>
</feature>
<dbReference type="InterPro" id="IPR003660">
    <property type="entry name" value="HAMP_dom"/>
</dbReference>
<gene>
    <name evidence="7" type="ORF">C2869_01695</name>
</gene>
<keyword evidence="8" id="KW-1185">Reference proteome</keyword>
<organism evidence="7 8">
    <name type="scientific">Saccharobesus litoralis</name>
    <dbReference type="NCBI Taxonomy" id="2172099"/>
    <lineage>
        <taxon>Bacteria</taxon>
        <taxon>Pseudomonadati</taxon>
        <taxon>Pseudomonadota</taxon>
        <taxon>Gammaproteobacteria</taxon>
        <taxon>Alteromonadales</taxon>
        <taxon>Alteromonadaceae</taxon>
        <taxon>Saccharobesus</taxon>
    </lineage>
</organism>
<sequence length="871" mass="97231">MKLTQRFLIFAAVAMIVVVVAFVLATKHTLGQWQTEQQSRAVASNQTASELLVEYFINAAKANAELYNRYQSPVMLSSKLSDIGIVFDNQGAILASSDSQITVSKDKLQNWINSKSINVSFGVSQIANTPALTTIQPLGNNQFYLYATFIDDAWYQQTKVHFTARFTDAIDVSGQGNLSNWRSFSFLIATAPKYLVFEDYLGNGYVELDFPPLLSPDAQDNSALYNYAFLLLAVIVAVLIGLLYALEKNFLKPIASLSHQVTSIKPEQGFVSAIDVDCKDEIGDLALSLNKMFKDLFSAKEFNRVILKSIGDAVITTDLDGDISFMNSSACYLLNKNLDEVRGLHVAEVLPFTEMEDANNLKTIMQEVLSAGTSTSLSRITHKINRGIDTLFIEKHITLLRDENEKIIGSVLVLRDMTQAERLRRKLDFQASYDAVTKLLNRHKYEEALQLAFAEAKQLGSTHVLCQIDLDRFKLINDSAGHAAGDQLLYEVGSVIKTQIRKTDVCARIGGDEFGIILHNVTVESSMLLFEKIVDQIKDYRFIWGGKIYSIGASLGVTQIVSTSQEIAEIRREADVACYMAKNAGQNNIRVFDISNESLNSHHQAPRWATRINDALVNDRFQLYFQPISATDVNSKERIHYEILLRMNDEKEGLLSPGLFLPAAERFRLTPKIDRWVIKNVFRWLSARPELWNSVTFSINLSGESLTDEDLIGYIISLHDRAGFPPQAICFEITETAAVSNLSTAAGLIEQLKEHGFVFALDDFGKGFSSYSYLQNLPAEYVKIDGGFVKEMTSNLRDKEIVRSIHEISNVMGMKTIAEFVESEEILEAVSSMGIHYAQGYGVGRPAELSTFSLPTPKPTQAGKDSLQELH</sequence>
<keyword evidence="2" id="KW-0812">Transmembrane</keyword>
<dbReference type="AlphaFoldDB" id="A0A2S0VM10"/>
<dbReference type="GO" id="GO:0016020">
    <property type="term" value="C:membrane"/>
    <property type="evidence" value="ECO:0007669"/>
    <property type="project" value="InterPro"/>
</dbReference>
<dbReference type="SMART" id="SM00091">
    <property type="entry name" value="PAS"/>
    <property type="match status" value="1"/>
</dbReference>
<dbReference type="Proteomes" id="UP000244441">
    <property type="component" value="Chromosome"/>
</dbReference>
<dbReference type="Gene3D" id="3.20.20.450">
    <property type="entry name" value="EAL domain"/>
    <property type="match status" value="1"/>
</dbReference>
<protein>
    <submittedName>
        <fullName evidence="7">Uncharacterized protein</fullName>
    </submittedName>
</protein>
<dbReference type="InterPro" id="IPR052155">
    <property type="entry name" value="Biofilm_reg_signaling"/>
</dbReference>
<dbReference type="InterPro" id="IPR013656">
    <property type="entry name" value="PAS_4"/>
</dbReference>
<evidence type="ECO:0000259" key="5">
    <source>
        <dbReference type="PROSITE" id="PS50885"/>
    </source>
</evidence>
<dbReference type="InterPro" id="IPR035965">
    <property type="entry name" value="PAS-like_dom_sf"/>
</dbReference>
<feature type="transmembrane region" description="Helical" evidence="2">
    <location>
        <begin position="7"/>
        <end position="25"/>
    </location>
</feature>
<dbReference type="InterPro" id="IPR000160">
    <property type="entry name" value="GGDEF_dom"/>
</dbReference>
<reference evidence="7 8" key="1">
    <citation type="submission" date="2018-01" db="EMBL/GenBank/DDBJ databases">
        <title>Genome sequence of a Cantenovulum-like bacteria.</title>
        <authorList>
            <person name="Tan W.R."/>
            <person name="Lau N.-S."/>
            <person name="Go F."/>
            <person name="Amirul A.-A.A."/>
        </authorList>
    </citation>
    <scope>NUCLEOTIDE SEQUENCE [LARGE SCALE GENOMIC DNA]</scope>
    <source>
        <strain evidence="7 8">CCB-QB4</strain>
    </source>
</reference>
<dbReference type="Pfam" id="PF00563">
    <property type="entry name" value="EAL"/>
    <property type="match status" value="1"/>
</dbReference>
<evidence type="ECO:0000313" key="7">
    <source>
        <dbReference type="EMBL" id="AWB65235.1"/>
    </source>
</evidence>
<dbReference type="OrthoDB" id="9816034at2"/>
<name>A0A2S0VM10_9ALTE</name>
<dbReference type="CDD" id="cd06225">
    <property type="entry name" value="HAMP"/>
    <property type="match status" value="1"/>
</dbReference>
<feature type="region of interest" description="Disordered" evidence="1">
    <location>
        <begin position="852"/>
        <end position="871"/>
    </location>
</feature>
<feature type="domain" description="GGDEF" evidence="6">
    <location>
        <begin position="461"/>
        <end position="594"/>
    </location>
</feature>
<dbReference type="SUPFAM" id="SSF141868">
    <property type="entry name" value="EAL domain-like"/>
    <property type="match status" value="1"/>
</dbReference>
<evidence type="ECO:0000259" key="6">
    <source>
        <dbReference type="PROSITE" id="PS50887"/>
    </source>
</evidence>
<dbReference type="Pfam" id="PF08448">
    <property type="entry name" value="PAS_4"/>
    <property type="match status" value="1"/>
</dbReference>
<keyword evidence="2" id="KW-0472">Membrane</keyword>
<dbReference type="PROSITE" id="PS50885">
    <property type="entry name" value="HAMP"/>
    <property type="match status" value="1"/>
</dbReference>
<evidence type="ECO:0000259" key="4">
    <source>
        <dbReference type="PROSITE" id="PS50883"/>
    </source>
</evidence>
<dbReference type="NCBIfam" id="TIGR00229">
    <property type="entry name" value="sensory_box"/>
    <property type="match status" value="1"/>
</dbReference>
<evidence type="ECO:0000256" key="1">
    <source>
        <dbReference type="SAM" id="MobiDB-lite"/>
    </source>
</evidence>